<dbReference type="GO" id="GO:0008780">
    <property type="term" value="F:acyl-[acyl-carrier-protein]-UDP-N-acetylglucosamine O-acyltransferase activity"/>
    <property type="evidence" value="ECO:0007669"/>
    <property type="project" value="UniProtKB-UniRule"/>
</dbReference>
<evidence type="ECO:0000313" key="9">
    <source>
        <dbReference type="Proteomes" id="UP000266934"/>
    </source>
</evidence>
<evidence type="ECO:0000256" key="4">
    <source>
        <dbReference type="ARBA" id="ARBA00023098"/>
    </source>
</evidence>
<dbReference type="Gene3D" id="1.20.1180.10">
    <property type="entry name" value="Udp N-acetylglucosamine O-acyltransferase, C-terminal domain"/>
    <property type="match status" value="1"/>
</dbReference>
<dbReference type="SUPFAM" id="SSF51161">
    <property type="entry name" value="Trimeric LpxA-like enzymes"/>
    <property type="match status" value="1"/>
</dbReference>
<dbReference type="InterPro" id="IPR011004">
    <property type="entry name" value="Trimer_LpxA-like_sf"/>
</dbReference>
<dbReference type="InterPro" id="IPR010137">
    <property type="entry name" value="Lipid_A_LpxA"/>
</dbReference>
<gene>
    <name evidence="6 8" type="primary">lpxA</name>
    <name evidence="8" type="ORF">BLTE_09440</name>
</gene>
<feature type="domain" description="UDP N-acetylglucosamine O-acyltransferase C-terminal" evidence="7">
    <location>
        <begin position="176"/>
        <end position="256"/>
    </location>
</feature>
<keyword evidence="1 6" id="KW-0444">Lipid biosynthesis</keyword>
<dbReference type="PIRSF" id="PIRSF000456">
    <property type="entry name" value="UDP-GlcNAc_acltr"/>
    <property type="match status" value="1"/>
</dbReference>
<dbReference type="Pfam" id="PF13720">
    <property type="entry name" value="Acetyltransf_11"/>
    <property type="match status" value="1"/>
</dbReference>
<dbReference type="OrthoDB" id="9807278at2"/>
<dbReference type="NCBIfam" id="TIGR01852">
    <property type="entry name" value="lipid_A_lpxA"/>
    <property type="match status" value="1"/>
</dbReference>
<comment type="catalytic activity">
    <reaction evidence="6">
        <text>a (3R)-hydroxyacyl-[ACP] + UDP-N-acetyl-alpha-D-glucosamine = a UDP-3-O-[(3R)-3-hydroxyacyl]-N-acetyl-alpha-D-glucosamine + holo-[ACP]</text>
        <dbReference type="Rhea" id="RHEA:67812"/>
        <dbReference type="Rhea" id="RHEA-COMP:9685"/>
        <dbReference type="Rhea" id="RHEA-COMP:9945"/>
        <dbReference type="ChEBI" id="CHEBI:57705"/>
        <dbReference type="ChEBI" id="CHEBI:64479"/>
        <dbReference type="ChEBI" id="CHEBI:78827"/>
        <dbReference type="ChEBI" id="CHEBI:173225"/>
        <dbReference type="EC" id="2.3.1.129"/>
    </reaction>
</comment>
<dbReference type="CDD" id="cd03351">
    <property type="entry name" value="LbH_UDP-GlcNAc_AT"/>
    <property type="match status" value="1"/>
</dbReference>
<dbReference type="GO" id="GO:0009245">
    <property type="term" value="P:lipid A biosynthetic process"/>
    <property type="evidence" value="ECO:0007669"/>
    <property type="project" value="UniProtKB-UniRule"/>
</dbReference>
<dbReference type="HAMAP" id="MF_00387">
    <property type="entry name" value="LpxA"/>
    <property type="match status" value="1"/>
</dbReference>
<evidence type="ECO:0000256" key="6">
    <source>
        <dbReference type="HAMAP-Rule" id="MF_00387"/>
    </source>
</evidence>
<dbReference type="InterPro" id="IPR037157">
    <property type="entry name" value="Acetyltransf_C_sf"/>
</dbReference>
<evidence type="ECO:0000313" key="8">
    <source>
        <dbReference type="EMBL" id="BBF92259.1"/>
    </source>
</evidence>
<keyword evidence="2 6" id="KW-0441">Lipid A biosynthesis</keyword>
<dbReference type="NCBIfam" id="NF003657">
    <property type="entry name" value="PRK05289.1"/>
    <property type="match status" value="1"/>
</dbReference>
<keyword evidence="9" id="KW-1185">Reference proteome</keyword>
<dbReference type="KEGG" id="blag:BLTE_09440"/>
<evidence type="ECO:0000259" key="7">
    <source>
        <dbReference type="Pfam" id="PF13720"/>
    </source>
</evidence>
<dbReference type="Proteomes" id="UP000266934">
    <property type="component" value="Chromosome"/>
</dbReference>
<keyword evidence="4 6" id="KW-0443">Lipid metabolism</keyword>
<evidence type="ECO:0000256" key="2">
    <source>
        <dbReference type="ARBA" id="ARBA00022556"/>
    </source>
</evidence>
<dbReference type="PANTHER" id="PTHR43480:SF1">
    <property type="entry name" value="ACYL-[ACYL-CARRIER-PROTEIN]--UDP-N-ACETYLGLUCOSAMINE O-ACYLTRANSFERASE, MITOCHONDRIAL-RELATED"/>
    <property type="match status" value="1"/>
</dbReference>
<keyword evidence="6" id="KW-0963">Cytoplasm</keyword>
<dbReference type="AlphaFoldDB" id="A0A348FY76"/>
<dbReference type="Gene3D" id="2.160.10.10">
    <property type="entry name" value="Hexapeptide repeat proteins"/>
    <property type="match status" value="1"/>
</dbReference>
<dbReference type="RefSeq" id="WP_126398077.1">
    <property type="nucleotide sequence ID" value="NZ_AP018907.1"/>
</dbReference>
<evidence type="ECO:0000256" key="3">
    <source>
        <dbReference type="ARBA" id="ARBA00022679"/>
    </source>
</evidence>
<keyword evidence="5 6" id="KW-0012">Acyltransferase</keyword>
<comment type="function">
    <text evidence="6">Involved in the biosynthesis of lipid A, a phosphorylated glycolipid that anchors the lipopolysaccharide to the outer membrane of the cell.</text>
</comment>
<dbReference type="EC" id="2.3.1.129" evidence="6"/>
<dbReference type="EMBL" id="AP018907">
    <property type="protein sequence ID" value="BBF92259.1"/>
    <property type="molecule type" value="Genomic_DNA"/>
</dbReference>
<organism evidence="8 9">
    <name type="scientific">Blastochloris tepida</name>
    <dbReference type="NCBI Taxonomy" id="2233851"/>
    <lineage>
        <taxon>Bacteria</taxon>
        <taxon>Pseudomonadati</taxon>
        <taxon>Pseudomonadota</taxon>
        <taxon>Alphaproteobacteria</taxon>
        <taxon>Hyphomicrobiales</taxon>
        <taxon>Blastochloridaceae</taxon>
        <taxon>Blastochloris</taxon>
    </lineage>
</organism>
<comment type="subunit">
    <text evidence="6">Homotrimer.</text>
</comment>
<name>A0A348FY76_9HYPH</name>
<dbReference type="UniPathway" id="UPA00359">
    <property type="reaction ID" value="UER00477"/>
</dbReference>
<evidence type="ECO:0000256" key="1">
    <source>
        <dbReference type="ARBA" id="ARBA00022516"/>
    </source>
</evidence>
<dbReference type="GO" id="GO:0016020">
    <property type="term" value="C:membrane"/>
    <property type="evidence" value="ECO:0007669"/>
    <property type="project" value="GOC"/>
</dbReference>
<keyword evidence="3 6" id="KW-0808">Transferase</keyword>
<proteinExistence type="inferred from homology"/>
<sequence>MARIDPTARVEAGAKLGADVVIGPFCTVGPEVELGDGVELISHAVVTGATRIGARTRIHPFAVIGGPPQALRHAGGESRVEVGADCTLREGVTINGGSDFGGGVTHVGERCFLMAGSHVAHDCHVGDEVIFANNATLGGHCEVGDKVFLGGQCGVHQFVRIGEQSIVGGMTGIEHDVIPFGSALGARAQLGGLNLVGLKRRGFSRDAIHALRRAYRQLFFGPGTLAERVEQVAAAFPDDANVGKIVAFLRAGTKRRITVPRGLDEV</sequence>
<comment type="pathway">
    <text evidence="6">Glycolipid biosynthesis; lipid IV(A) biosynthesis; lipid IV(A) from (3R)-3-hydroxytetradecanoyl-[acyl-carrier-protein] and UDP-N-acetyl-alpha-D-glucosamine: step 1/6.</text>
</comment>
<evidence type="ECO:0000256" key="5">
    <source>
        <dbReference type="ARBA" id="ARBA00023315"/>
    </source>
</evidence>
<dbReference type="InterPro" id="IPR001451">
    <property type="entry name" value="Hexapep"/>
</dbReference>
<dbReference type="GO" id="GO:0005737">
    <property type="term" value="C:cytoplasm"/>
    <property type="evidence" value="ECO:0007669"/>
    <property type="project" value="UniProtKB-SubCell"/>
</dbReference>
<protein>
    <recommendedName>
        <fullName evidence="6">Acyl-[acyl-carrier-protein]--UDP-N-acetylglucosamine O-acyltransferase</fullName>
        <shortName evidence="6">UDP-N-acetylglucosamine acyltransferase</shortName>
        <ecNumber evidence="6">2.3.1.129</ecNumber>
    </recommendedName>
</protein>
<dbReference type="PANTHER" id="PTHR43480">
    <property type="entry name" value="ACYL-[ACYL-CARRIER-PROTEIN]--UDP-N-ACETYLGLUCOSAMINE O-ACYLTRANSFERASE"/>
    <property type="match status" value="1"/>
</dbReference>
<reference evidence="8 9" key="1">
    <citation type="submission" date="2018-08" db="EMBL/GenBank/DDBJ databases">
        <title>Complete genome sequencing of Blastochloris tepida GI.</title>
        <authorList>
            <person name="Tsukatani Y."/>
            <person name="Mori H."/>
        </authorList>
    </citation>
    <scope>NUCLEOTIDE SEQUENCE [LARGE SCALE GENOMIC DNA]</scope>
    <source>
        <strain evidence="8 9">GI</strain>
    </source>
</reference>
<accession>A0A348FY76</accession>
<dbReference type="Pfam" id="PF00132">
    <property type="entry name" value="Hexapep"/>
    <property type="match status" value="1"/>
</dbReference>
<comment type="similarity">
    <text evidence="6">Belongs to the transferase hexapeptide repeat family. LpxA subfamily.</text>
</comment>
<keyword evidence="6" id="KW-0677">Repeat</keyword>
<dbReference type="InterPro" id="IPR029098">
    <property type="entry name" value="Acetyltransf_C"/>
</dbReference>
<comment type="subcellular location">
    <subcellularLocation>
        <location evidence="6">Cytoplasm</location>
    </subcellularLocation>
</comment>